<evidence type="ECO:0000313" key="4">
    <source>
        <dbReference type="EMBL" id="OPX47898.1"/>
    </source>
</evidence>
<protein>
    <submittedName>
        <fullName evidence="4">Chromosome partition protein Smc</fullName>
    </submittedName>
</protein>
<dbReference type="InterPro" id="IPR010090">
    <property type="entry name" value="Phage_tape_meas"/>
</dbReference>
<dbReference type="SUPFAM" id="SSF57997">
    <property type="entry name" value="Tropomyosin"/>
    <property type="match status" value="1"/>
</dbReference>
<dbReference type="Pfam" id="PF10145">
    <property type="entry name" value="PhageMin_Tail"/>
    <property type="match status" value="1"/>
</dbReference>
<dbReference type="PANTHER" id="PTHR37813:SF1">
    <property type="entry name" value="FELS-2 PROPHAGE PROTEIN"/>
    <property type="match status" value="1"/>
</dbReference>
<organism evidence="4 5">
    <name type="scientific">Clostridium thermobutyricum DSM 4928</name>
    <dbReference type="NCBI Taxonomy" id="1121339"/>
    <lineage>
        <taxon>Bacteria</taxon>
        <taxon>Bacillati</taxon>
        <taxon>Bacillota</taxon>
        <taxon>Clostridia</taxon>
        <taxon>Eubacteriales</taxon>
        <taxon>Clostridiaceae</taxon>
        <taxon>Clostridium</taxon>
    </lineage>
</organism>
<evidence type="ECO:0000256" key="2">
    <source>
        <dbReference type="SAM" id="Coils"/>
    </source>
</evidence>
<evidence type="ECO:0000313" key="5">
    <source>
        <dbReference type="Proteomes" id="UP000191448"/>
    </source>
</evidence>
<proteinExistence type="predicted"/>
<evidence type="ECO:0000259" key="3">
    <source>
        <dbReference type="Pfam" id="PF10145"/>
    </source>
</evidence>
<name>A0A1V4SX27_9CLOT</name>
<evidence type="ECO:0000256" key="1">
    <source>
        <dbReference type="ARBA" id="ARBA00022612"/>
    </source>
</evidence>
<dbReference type="OrthoDB" id="28713at2"/>
<keyword evidence="1" id="KW-1188">Viral release from host cell</keyword>
<gene>
    <name evidence="4" type="primary">smc_6</name>
    <name evidence="4" type="ORF">CLTHE_14690</name>
</gene>
<dbReference type="PANTHER" id="PTHR37813">
    <property type="entry name" value="FELS-2 PROPHAGE PROTEIN"/>
    <property type="match status" value="1"/>
</dbReference>
<dbReference type="AlphaFoldDB" id="A0A1V4SX27"/>
<sequence>MSDLEKRITAKMVLDDSGYSSTLRGVNSELKNTKSEFKAASSGLEAFGRTTQNVERVQAALQRQIELQSRKIAVYKENIEKANTTLNKNVSEREKLNKAIQKEESNLEKLKKTYGKNNQAVTDSEKKLKELKEQYNKVDSSIENNAKRIQGYQTTLKNAEADLNRTVVANKRFNDSLKREGGLSEASRKLKKTGEDIQKLGSKFDSAANSMMKAAVPLEIAGIASIKASMDFGTSVSKMSTIADESEEPISKLREQVLNLSTQTGISAKDIANDAYDAMSAGQKTADSVGFVKKATDLATAGFATSAQTIDVLTSIYNAYGQTVDDVTKDSDILIATQNIGKTTVGQLSQNIGLLIPVAKESGVQLNQVGAGLALMTKQGIQTSEAITNYKAMLSELNKTGSKSDKILKKLTGEGFEGLIKKGKTVSDVLNILQGYAKKNNVKLGDMFGNIRSVTGALALASNGGKDFNDILKQMNNSSGSTEKAFEKMSNTSEYKLRVSINKLKNDGIKLGTALEPIVTRGIDIVSNFADALNKLTPGQLKLIGDLALGFIGLTAATKGLGVATNGVGGLVKMVGKFKALKAAETATDFAKTLFSVGGAAEVAGATTAGAGAAVTGFGATVAGLALPITAGVAAVAGLGYAGYKTAEYLNSSATPAVDLFADKAVYSSQQITTAHGVMTAQVQTDTIKISESTKNAVGAYLSLDKKASDSLMDLRMNSDKFTNEAKNKVIKNFTDMSKKSSNLSEEQRNNMVVDFQKLVSDTGVLTEKNKNEIISKYTQMVNATKGLTDKQRKETIKNFTDTLNQSVALTKNQSTQMQKLYKEMGDKIKAGNDKKRDEELNSQKAFFAKSNVLSSKEEADILKKTTDFWNKKKDNVNEIQSKITEIIKKAADQHRQITNDEAKTIEDLQNKMKEQAVKTLSENEVQSKVILERMSDNSKNITAQMASDRIKQLNKLRDDSINAANQECDKRIAEIIRMRDESKVISADQADKLIADAKRQRDETVHAAEETRNQAVDKITNMNSSIKSNVDTTTGDILSRWQKLANWWDNWHPIKKSFEVLGNALSQTANSMPHNWTGNSHFKGGFTTLHERGEELYDLPSGTRIYNHEMSEQMVLETAKQTAQGLIDSIINNKDFNNTNDINLNLSVNLDGHVLANMTDKINGKKQRLERRMRGGRE</sequence>
<dbReference type="RefSeq" id="WP_080022674.1">
    <property type="nucleotide sequence ID" value="NZ_LTAY01000037.1"/>
</dbReference>
<reference evidence="4 5" key="1">
    <citation type="submission" date="2016-02" db="EMBL/GenBank/DDBJ databases">
        <title>Genome sequence of Clostridium thermobutyricum DSM 4928.</title>
        <authorList>
            <person name="Poehlein A."/>
            <person name="Daniel R."/>
        </authorList>
    </citation>
    <scope>NUCLEOTIDE SEQUENCE [LARGE SCALE GENOMIC DNA]</scope>
    <source>
        <strain evidence="4 5">DSM 4928</strain>
    </source>
</reference>
<comment type="caution">
    <text evidence="4">The sequence shown here is derived from an EMBL/GenBank/DDBJ whole genome shotgun (WGS) entry which is preliminary data.</text>
</comment>
<dbReference type="EMBL" id="LTAY01000037">
    <property type="protein sequence ID" value="OPX47898.1"/>
    <property type="molecule type" value="Genomic_DNA"/>
</dbReference>
<dbReference type="Gene3D" id="1.10.287.1490">
    <property type="match status" value="1"/>
</dbReference>
<keyword evidence="2" id="KW-0175">Coiled coil</keyword>
<dbReference type="Proteomes" id="UP000191448">
    <property type="component" value="Unassembled WGS sequence"/>
</dbReference>
<feature type="domain" description="Phage tail tape measure protein" evidence="3">
    <location>
        <begin position="254"/>
        <end position="449"/>
    </location>
</feature>
<feature type="coiled-coil region" evidence="2">
    <location>
        <begin position="58"/>
        <end position="162"/>
    </location>
</feature>
<accession>A0A1V4SX27</accession>
<dbReference type="NCBIfam" id="TIGR01760">
    <property type="entry name" value="tape_meas_TP901"/>
    <property type="match status" value="1"/>
</dbReference>